<evidence type="ECO:0000313" key="2">
    <source>
        <dbReference type="EMBL" id="RAY14720.1"/>
    </source>
</evidence>
<sequence>MLFCLPVGPALAAAPKAAEVAKPRAHAARAQIQLTLNKISPLTRPTGGRSRVELSGSVANLTGQNIAGLSVRLRYRAQPLNSRYELVQHNQGSGLPLPRVTALQPVASVFALNSEYPWKIATSARALGMAQFGVYPVAVDVLNGSQQVIASQTTFLNFVPAQKTFQPTKIAWVWPLIDRQHRSHDSVFFDDRLERDLRLTGRLGGLVDAAKTTDTPITWAIDPALLDDVRAMTDGYSLRKSATADPARRPASDTAKHWLNELRTASATDPYFTLPYADPDAVALARNGLGGHLGVGYRHSGVAADKDLMNRQPAMSVAWPPQGAADQRTLDLMARYGRQTFLMTSDVLIPPSRIFTPSATTALHADDKNRTTIAYDSTLSKIVSADSRSPGAATLTAQRFLAETAMITAEVPTARTLVVVPNRGWNPDPAFARQLLEYTAQADWLTEVPLDQIVRAKQQPRTFIGYHPVYENYELGATYLREVRALASRARLFSTALQPPVNSHEQAMLRIESAAWRGRPGSARTARQQLATELDDEIENIRLVTTTRYTVAGKSGHLLITVANDLIDQTAKVRLRVTSRNPGLKIGDYQTIRTLRPGEKDTVRIVVQASGNVNAPVDLELLTPQGRKLGTPASITVRTTGYGRDALLITGGALAVLFVGVGTRAVRARRRVAAQSAGPEAGAED</sequence>
<accession>A0A365H6H7</accession>
<feature type="transmembrane region" description="Helical" evidence="1">
    <location>
        <begin position="646"/>
        <end position="666"/>
    </location>
</feature>
<keyword evidence="1" id="KW-0472">Membrane</keyword>
<keyword evidence="3" id="KW-1185">Reference proteome</keyword>
<comment type="caution">
    <text evidence="2">The sequence shown here is derived from an EMBL/GenBank/DDBJ whole genome shotgun (WGS) entry which is preliminary data.</text>
</comment>
<evidence type="ECO:0000256" key="1">
    <source>
        <dbReference type="SAM" id="Phobius"/>
    </source>
</evidence>
<dbReference type="InterPro" id="IPR046112">
    <property type="entry name" value="DUF6049"/>
</dbReference>
<dbReference type="Pfam" id="PF19516">
    <property type="entry name" value="DUF6049"/>
    <property type="match status" value="1"/>
</dbReference>
<organism evidence="2 3">
    <name type="scientific">Actinomadura craniellae</name>
    <dbReference type="NCBI Taxonomy" id="2231787"/>
    <lineage>
        <taxon>Bacteria</taxon>
        <taxon>Bacillati</taxon>
        <taxon>Actinomycetota</taxon>
        <taxon>Actinomycetes</taxon>
        <taxon>Streptosporangiales</taxon>
        <taxon>Thermomonosporaceae</taxon>
        <taxon>Actinomadura</taxon>
    </lineage>
</organism>
<keyword evidence="1" id="KW-1133">Transmembrane helix</keyword>
<reference evidence="2 3" key="1">
    <citation type="submission" date="2018-06" db="EMBL/GenBank/DDBJ databases">
        <title>Actinomadura craniellae sp. nov. isolated from marine sponge Craniella sp.</title>
        <authorList>
            <person name="Li L."/>
            <person name="Xu Q.H."/>
            <person name="Lin H.W."/>
            <person name="Lu Y.H."/>
        </authorList>
    </citation>
    <scope>NUCLEOTIDE SEQUENCE [LARGE SCALE GENOMIC DNA]</scope>
    <source>
        <strain evidence="2 3">LHW63021</strain>
    </source>
</reference>
<proteinExistence type="predicted"/>
<name>A0A365H6H7_9ACTN</name>
<keyword evidence="1" id="KW-0812">Transmembrane</keyword>
<protein>
    <submittedName>
        <fullName evidence="2">Uncharacterized protein</fullName>
    </submittedName>
</protein>
<dbReference type="AlphaFoldDB" id="A0A365H6H7"/>
<evidence type="ECO:0000313" key="3">
    <source>
        <dbReference type="Proteomes" id="UP000251891"/>
    </source>
</evidence>
<gene>
    <name evidence="2" type="ORF">DPM19_13305</name>
</gene>
<dbReference type="Proteomes" id="UP000251891">
    <property type="component" value="Unassembled WGS sequence"/>
</dbReference>
<dbReference type="EMBL" id="QLYX01000005">
    <property type="protein sequence ID" value="RAY14720.1"/>
    <property type="molecule type" value="Genomic_DNA"/>
</dbReference>